<keyword evidence="6" id="KW-1185">Reference proteome</keyword>
<dbReference type="AlphaFoldDB" id="A0A9N8DBM8"/>
<dbReference type="CDD" id="cd16448">
    <property type="entry name" value="RING-H2"/>
    <property type="match status" value="1"/>
</dbReference>
<dbReference type="InterPro" id="IPR013083">
    <property type="entry name" value="Znf_RING/FYVE/PHD"/>
</dbReference>
<dbReference type="Gene3D" id="3.30.40.10">
    <property type="entry name" value="Zinc/RING finger domain, C3HC4 (zinc finger)"/>
    <property type="match status" value="1"/>
</dbReference>
<evidence type="ECO:0000256" key="1">
    <source>
        <dbReference type="PROSITE-ProRule" id="PRU00175"/>
    </source>
</evidence>
<dbReference type="Proteomes" id="UP001153069">
    <property type="component" value="Unassembled WGS sequence"/>
</dbReference>
<reference evidence="5" key="1">
    <citation type="submission" date="2020-06" db="EMBL/GenBank/DDBJ databases">
        <authorList>
            <consortium name="Plant Systems Biology data submission"/>
        </authorList>
    </citation>
    <scope>NUCLEOTIDE SEQUENCE</scope>
    <source>
        <strain evidence="5">D6</strain>
    </source>
</reference>
<evidence type="ECO:0000256" key="2">
    <source>
        <dbReference type="SAM" id="MobiDB-lite"/>
    </source>
</evidence>
<dbReference type="SUPFAM" id="SSF57850">
    <property type="entry name" value="RING/U-box"/>
    <property type="match status" value="1"/>
</dbReference>
<feature type="region of interest" description="Disordered" evidence="2">
    <location>
        <begin position="119"/>
        <end position="174"/>
    </location>
</feature>
<keyword evidence="1" id="KW-0863">Zinc-finger</keyword>
<feature type="compositionally biased region" description="Low complexity" evidence="2">
    <location>
        <begin position="138"/>
        <end position="174"/>
    </location>
</feature>
<name>A0A9N8DBM8_9STRA</name>
<keyword evidence="3" id="KW-1133">Transmembrane helix</keyword>
<sequence>MSSFVDSLTRRLDEEVITITDDRFVEEEFVVVEDDDWEEDEYELPVWIAMLGVIFISTSIAAFVFYMSYKHELICGKRSDREDGEEEDQKVAEQLERGHGARVSVKKFADEEVPNFYALPEGTGHTSGASVETEESSLDSGSDGSNNNSNNKNENLQSVRTASTVSTRSSASVSRSFAALVTTPRCVLCSKSFADGEDVVHSNNPECHHEYHKTCLVKHWAKAKGGVHGKCPVCKETFHPDGQEEEEGGEGHDVHA</sequence>
<dbReference type="PROSITE" id="PS50089">
    <property type="entry name" value="ZF_RING_2"/>
    <property type="match status" value="1"/>
</dbReference>
<evidence type="ECO:0000313" key="6">
    <source>
        <dbReference type="Proteomes" id="UP001153069"/>
    </source>
</evidence>
<protein>
    <recommendedName>
        <fullName evidence="4">RING-type domain-containing protein</fullName>
    </recommendedName>
</protein>
<accession>A0A9N8DBM8</accession>
<keyword evidence="1" id="KW-0862">Zinc</keyword>
<dbReference type="InterPro" id="IPR001841">
    <property type="entry name" value="Znf_RING"/>
</dbReference>
<dbReference type="GO" id="GO:0008270">
    <property type="term" value="F:zinc ion binding"/>
    <property type="evidence" value="ECO:0007669"/>
    <property type="project" value="UniProtKB-KW"/>
</dbReference>
<feature type="domain" description="RING-type" evidence="4">
    <location>
        <begin position="186"/>
        <end position="235"/>
    </location>
</feature>
<dbReference type="EMBL" id="CAICTM010000077">
    <property type="protein sequence ID" value="CAB9500207.1"/>
    <property type="molecule type" value="Genomic_DNA"/>
</dbReference>
<dbReference type="OrthoDB" id="8062037at2759"/>
<keyword evidence="1" id="KW-0479">Metal-binding</keyword>
<keyword evidence="3" id="KW-0472">Membrane</keyword>
<proteinExistence type="predicted"/>
<gene>
    <name evidence="5" type="ORF">SEMRO_78_G042420.1</name>
</gene>
<evidence type="ECO:0000256" key="3">
    <source>
        <dbReference type="SAM" id="Phobius"/>
    </source>
</evidence>
<feature type="transmembrane region" description="Helical" evidence="3">
    <location>
        <begin position="46"/>
        <end position="69"/>
    </location>
</feature>
<organism evidence="5 6">
    <name type="scientific">Seminavis robusta</name>
    <dbReference type="NCBI Taxonomy" id="568900"/>
    <lineage>
        <taxon>Eukaryota</taxon>
        <taxon>Sar</taxon>
        <taxon>Stramenopiles</taxon>
        <taxon>Ochrophyta</taxon>
        <taxon>Bacillariophyta</taxon>
        <taxon>Bacillariophyceae</taxon>
        <taxon>Bacillariophycidae</taxon>
        <taxon>Naviculales</taxon>
        <taxon>Naviculaceae</taxon>
        <taxon>Seminavis</taxon>
    </lineage>
</organism>
<evidence type="ECO:0000313" key="5">
    <source>
        <dbReference type="EMBL" id="CAB9500207.1"/>
    </source>
</evidence>
<comment type="caution">
    <text evidence="5">The sequence shown here is derived from an EMBL/GenBank/DDBJ whole genome shotgun (WGS) entry which is preliminary data.</text>
</comment>
<keyword evidence="3" id="KW-0812">Transmembrane</keyword>
<evidence type="ECO:0000259" key="4">
    <source>
        <dbReference type="PROSITE" id="PS50089"/>
    </source>
</evidence>